<dbReference type="EMBL" id="CP031423">
    <property type="protein sequence ID" value="AZS36257.1"/>
    <property type="molecule type" value="Genomic_DNA"/>
</dbReference>
<keyword evidence="7" id="KW-0256">Endoplasmic reticulum</keyword>
<name>A0A3S9W883_9MICO</name>
<evidence type="ECO:0000256" key="2">
    <source>
        <dbReference type="ARBA" id="ARBA00004687"/>
    </source>
</evidence>
<evidence type="ECO:0000256" key="8">
    <source>
        <dbReference type="ARBA" id="ARBA00022989"/>
    </source>
</evidence>
<dbReference type="OrthoDB" id="151635at2"/>
<evidence type="ECO:0000313" key="12">
    <source>
        <dbReference type="EMBL" id="AZS36257.1"/>
    </source>
</evidence>
<dbReference type="UniPathway" id="UPA00196"/>
<gene>
    <name evidence="12" type="ORF">CVS47_00857</name>
</gene>
<reference evidence="12 13" key="1">
    <citation type="submission" date="2018-08" db="EMBL/GenBank/DDBJ databases">
        <title>Microbacterium lemovicicum sp. nov., a bacterium isolated from a natural uranium-rich soil.</title>
        <authorList>
            <person name="ORTET P."/>
        </authorList>
    </citation>
    <scope>NUCLEOTIDE SEQUENCE [LARGE SCALE GENOMIC DNA]</scope>
    <source>
        <strain evidence="12 13">Viu22</strain>
    </source>
</reference>
<feature type="transmembrane region" description="Helical" evidence="11">
    <location>
        <begin position="334"/>
        <end position="353"/>
    </location>
</feature>
<keyword evidence="6 11" id="KW-0812">Transmembrane</keyword>
<evidence type="ECO:0000256" key="6">
    <source>
        <dbReference type="ARBA" id="ARBA00022692"/>
    </source>
</evidence>
<evidence type="ECO:0000256" key="4">
    <source>
        <dbReference type="ARBA" id="ARBA00022676"/>
    </source>
</evidence>
<feature type="transmembrane region" description="Helical" evidence="11">
    <location>
        <begin position="154"/>
        <end position="177"/>
    </location>
</feature>
<sequence length="433" mass="47586">MTAQEQERAATTVPPPGASDRTSLVARVWNGSMRLLRSAPTTTINRDPLPAGVISRVLLLWGVGRAINLLILFGWYQISKAGKWGFGPEGELVTTFLNFLSDWDGARYGRISQVGYPTWLPLAPSGVVQPNDWAFLPVFPWLERVISDALGVPWQAAGVGISIIASAGATVMLYLLLHRVTTPKSAWWGVVLFTLSPLSFVFVLAYAESLILMLLFACLLLAVNRRYAWIAPVGVLAAYVRPGGLAIALTLGVVFLVRWARRAEDPFPAAQRWGMIVSAGLISVAGLSWSYIAQAVTGTRDAYVRTEIAWWIPFVGDGHFVPLTPWFRFWGSYLGILGVLMVLTIAGGFIVWMRSKPIRALGVEVWSFVAGYGLYLFAVFLPQQSLFRLLMPMAPLLADSRLSSTATRRRLGVVVCIVLQVVAVLLLWTIGWP</sequence>
<dbReference type="GO" id="GO:0000009">
    <property type="term" value="F:alpha-1,6-mannosyltransferase activity"/>
    <property type="evidence" value="ECO:0007669"/>
    <property type="project" value="InterPro"/>
</dbReference>
<feature type="transmembrane region" description="Helical" evidence="11">
    <location>
        <begin position="58"/>
        <end position="78"/>
    </location>
</feature>
<keyword evidence="8 11" id="KW-1133">Transmembrane helix</keyword>
<keyword evidence="9 11" id="KW-0472">Membrane</keyword>
<keyword evidence="13" id="KW-1185">Reference proteome</keyword>
<dbReference type="GO" id="GO:0016020">
    <property type="term" value="C:membrane"/>
    <property type="evidence" value="ECO:0007669"/>
    <property type="project" value="GOC"/>
</dbReference>
<feature type="transmembrane region" description="Helical" evidence="11">
    <location>
        <begin position="198"/>
        <end position="223"/>
    </location>
</feature>
<evidence type="ECO:0000256" key="9">
    <source>
        <dbReference type="ARBA" id="ARBA00023136"/>
    </source>
</evidence>
<evidence type="ECO:0000256" key="10">
    <source>
        <dbReference type="SAM" id="MobiDB-lite"/>
    </source>
</evidence>
<feature type="transmembrane region" description="Helical" evidence="11">
    <location>
        <begin position="411"/>
        <end position="430"/>
    </location>
</feature>
<dbReference type="GO" id="GO:0031501">
    <property type="term" value="C:mannosyltransferase complex"/>
    <property type="evidence" value="ECO:0007669"/>
    <property type="project" value="TreeGrafter"/>
</dbReference>
<evidence type="ECO:0000256" key="1">
    <source>
        <dbReference type="ARBA" id="ARBA00004477"/>
    </source>
</evidence>
<evidence type="ECO:0000256" key="11">
    <source>
        <dbReference type="SAM" id="Phobius"/>
    </source>
</evidence>
<dbReference type="RefSeq" id="WP_127094977.1">
    <property type="nucleotide sequence ID" value="NZ_CP031423.1"/>
</dbReference>
<dbReference type="GO" id="GO:0006506">
    <property type="term" value="P:GPI anchor biosynthetic process"/>
    <property type="evidence" value="ECO:0007669"/>
    <property type="project" value="UniProtKB-UniPathway"/>
</dbReference>
<evidence type="ECO:0000256" key="3">
    <source>
        <dbReference type="ARBA" id="ARBA00022502"/>
    </source>
</evidence>
<evidence type="ECO:0000256" key="7">
    <source>
        <dbReference type="ARBA" id="ARBA00022824"/>
    </source>
</evidence>
<dbReference type="PANTHER" id="PTHR12468:SF2">
    <property type="entry name" value="GPI MANNOSYLTRANSFERASE 2"/>
    <property type="match status" value="1"/>
</dbReference>
<feature type="transmembrane region" description="Helical" evidence="11">
    <location>
        <begin position="243"/>
        <end position="261"/>
    </location>
</feature>
<dbReference type="AlphaFoldDB" id="A0A3S9W883"/>
<dbReference type="InterPro" id="IPR007315">
    <property type="entry name" value="PIG-V/Gpi18"/>
</dbReference>
<comment type="pathway">
    <text evidence="2">Glycolipid biosynthesis; glycosylphosphatidylinositol-anchor biosynthesis.</text>
</comment>
<dbReference type="Proteomes" id="UP000276888">
    <property type="component" value="Chromosome"/>
</dbReference>
<feature type="transmembrane region" description="Helical" evidence="11">
    <location>
        <begin position="365"/>
        <end position="390"/>
    </location>
</feature>
<keyword evidence="3" id="KW-0337">GPI-anchor biosynthesis</keyword>
<feature type="region of interest" description="Disordered" evidence="10">
    <location>
        <begin position="1"/>
        <end position="20"/>
    </location>
</feature>
<evidence type="ECO:0000313" key="13">
    <source>
        <dbReference type="Proteomes" id="UP000276888"/>
    </source>
</evidence>
<comment type="subcellular location">
    <subcellularLocation>
        <location evidence="1">Endoplasmic reticulum membrane</location>
        <topology evidence="1">Multi-pass membrane protein</topology>
    </subcellularLocation>
</comment>
<dbReference type="KEGG" id="mlv:CVS47_00857"/>
<keyword evidence="5" id="KW-0808">Transferase</keyword>
<protein>
    <recommendedName>
        <fullName evidence="14">Glycosyltransferase RgtA/B/C/D-like domain-containing protein</fullName>
    </recommendedName>
</protein>
<feature type="transmembrane region" description="Helical" evidence="11">
    <location>
        <begin position="273"/>
        <end position="296"/>
    </location>
</feature>
<accession>A0A3S9W883</accession>
<proteinExistence type="predicted"/>
<keyword evidence="4" id="KW-0328">Glycosyltransferase</keyword>
<dbReference type="GO" id="GO:0004376">
    <property type="term" value="F:GPI mannosyltransferase activity"/>
    <property type="evidence" value="ECO:0007669"/>
    <property type="project" value="InterPro"/>
</dbReference>
<dbReference type="PANTHER" id="PTHR12468">
    <property type="entry name" value="GPI MANNOSYLTRANSFERASE 2"/>
    <property type="match status" value="1"/>
</dbReference>
<organism evidence="12 13">
    <name type="scientific">Microbacterium lemovicicum</name>
    <dbReference type="NCBI Taxonomy" id="1072463"/>
    <lineage>
        <taxon>Bacteria</taxon>
        <taxon>Bacillati</taxon>
        <taxon>Actinomycetota</taxon>
        <taxon>Actinomycetes</taxon>
        <taxon>Micrococcales</taxon>
        <taxon>Microbacteriaceae</taxon>
        <taxon>Microbacterium</taxon>
    </lineage>
</organism>
<evidence type="ECO:0000256" key="5">
    <source>
        <dbReference type="ARBA" id="ARBA00022679"/>
    </source>
</evidence>
<evidence type="ECO:0008006" key="14">
    <source>
        <dbReference type="Google" id="ProtNLM"/>
    </source>
</evidence>